<protein>
    <submittedName>
        <fullName evidence="2">Uncharacterized protein</fullName>
    </submittedName>
</protein>
<evidence type="ECO:0000313" key="2">
    <source>
        <dbReference type="EMBL" id="KAL3685355.1"/>
    </source>
</evidence>
<reference evidence="2 3" key="1">
    <citation type="submission" date="2024-09" db="EMBL/GenBank/DDBJ databases">
        <title>Chromosome-scale assembly of Riccia sorocarpa.</title>
        <authorList>
            <person name="Paukszto L."/>
        </authorList>
    </citation>
    <scope>NUCLEOTIDE SEQUENCE [LARGE SCALE GENOMIC DNA]</scope>
    <source>
        <strain evidence="2">LP-2024</strain>
        <tissue evidence="2">Aerial parts of the thallus</tissue>
    </source>
</reference>
<dbReference type="Proteomes" id="UP001633002">
    <property type="component" value="Unassembled WGS sequence"/>
</dbReference>
<proteinExistence type="predicted"/>
<dbReference type="AlphaFoldDB" id="A0ABD3H4S9"/>
<name>A0ABD3H4S9_9MARC</name>
<feature type="compositionally biased region" description="Acidic residues" evidence="1">
    <location>
        <begin position="164"/>
        <end position="173"/>
    </location>
</feature>
<evidence type="ECO:0000256" key="1">
    <source>
        <dbReference type="SAM" id="MobiDB-lite"/>
    </source>
</evidence>
<dbReference type="EMBL" id="JBJQOH010000006">
    <property type="protein sequence ID" value="KAL3685355.1"/>
    <property type="molecule type" value="Genomic_DNA"/>
</dbReference>
<keyword evidence="3" id="KW-1185">Reference proteome</keyword>
<feature type="region of interest" description="Disordered" evidence="1">
    <location>
        <begin position="136"/>
        <end position="175"/>
    </location>
</feature>
<feature type="compositionally biased region" description="Basic residues" evidence="1">
    <location>
        <begin position="138"/>
        <end position="155"/>
    </location>
</feature>
<sequence length="346" mass="38713">MFSSWRRNLQAGFSQCEEPADDVPFEFLFPAPSRRINVNQHPEVSPAACRSVLERTEGLEQENVNNEIRRSWENSDTNANFNSFSQSMSQAMAHAPTLPMFQPNPAYVSVSQNDTAAGADLMLDLELLDSAPTLTRPVNKRKAAGKRNAPVKRASKKADHVESLDSDDEEDGIDTSKDRWIDEHVHELIVLRTEMEAELFSRRESKEYKKYKADKRLLTISGNARHITCKYFDVIDDAYQNRANVKKIIHGDAHLSDNPAPLETQPGAITTPVQESGSRPVQSGGVVNVSPPLITRADRKDAKKNTADRLCGLISEIVQHSTTLAQTSENFLKSFDTHMTNLILKL</sequence>
<organism evidence="2 3">
    <name type="scientific">Riccia sorocarpa</name>
    <dbReference type="NCBI Taxonomy" id="122646"/>
    <lineage>
        <taxon>Eukaryota</taxon>
        <taxon>Viridiplantae</taxon>
        <taxon>Streptophyta</taxon>
        <taxon>Embryophyta</taxon>
        <taxon>Marchantiophyta</taxon>
        <taxon>Marchantiopsida</taxon>
        <taxon>Marchantiidae</taxon>
        <taxon>Marchantiales</taxon>
        <taxon>Ricciaceae</taxon>
        <taxon>Riccia</taxon>
    </lineage>
</organism>
<gene>
    <name evidence="2" type="ORF">R1sor_003377</name>
</gene>
<evidence type="ECO:0000313" key="3">
    <source>
        <dbReference type="Proteomes" id="UP001633002"/>
    </source>
</evidence>
<comment type="caution">
    <text evidence="2">The sequence shown here is derived from an EMBL/GenBank/DDBJ whole genome shotgun (WGS) entry which is preliminary data.</text>
</comment>
<accession>A0ABD3H4S9</accession>